<dbReference type="AlphaFoldDB" id="A0A1M5TW19"/>
<dbReference type="Proteomes" id="UP000184212">
    <property type="component" value="Unassembled WGS sequence"/>
</dbReference>
<dbReference type="EMBL" id="FQWQ01000003">
    <property type="protein sequence ID" value="SHH54888.1"/>
    <property type="molecule type" value="Genomic_DNA"/>
</dbReference>
<organism evidence="1 2">
    <name type="scientific">Chryseolinea serpens</name>
    <dbReference type="NCBI Taxonomy" id="947013"/>
    <lineage>
        <taxon>Bacteria</taxon>
        <taxon>Pseudomonadati</taxon>
        <taxon>Bacteroidota</taxon>
        <taxon>Cytophagia</taxon>
        <taxon>Cytophagales</taxon>
        <taxon>Fulvivirgaceae</taxon>
        <taxon>Chryseolinea</taxon>
    </lineage>
</organism>
<keyword evidence="2" id="KW-1185">Reference proteome</keyword>
<protein>
    <submittedName>
        <fullName evidence="1">Uncharacterized protein</fullName>
    </submittedName>
</protein>
<evidence type="ECO:0000313" key="2">
    <source>
        <dbReference type="Proteomes" id="UP000184212"/>
    </source>
</evidence>
<gene>
    <name evidence="1" type="ORF">SAMN04488109_4305</name>
</gene>
<evidence type="ECO:0000313" key="1">
    <source>
        <dbReference type="EMBL" id="SHH54888.1"/>
    </source>
</evidence>
<sequence>MELAYLYASLNGFGISKWRSFFVMGHVALTQLADYSREYRSEGYGIYLVLWLGQLDHTKNPKPDLQGRIPT</sequence>
<name>A0A1M5TW19_9BACT</name>
<accession>A0A1M5TW19</accession>
<reference evidence="1 2" key="1">
    <citation type="submission" date="2016-11" db="EMBL/GenBank/DDBJ databases">
        <authorList>
            <person name="Jaros S."/>
            <person name="Januszkiewicz K."/>
            <person name="Wedrychowicz H."/>
        </authorList>
    </citation>
    <scope>NUCLEOTIDE SEQUENCE [LARGE SCALE GENOMIC DNA]</scope>
    <source>
        <strain evidence="1 2">DSM 24574</strain>
    </source>
</reference>
<proteinExistence type="predicted"/>